<protein>
    <submittedName>
        <fullName evidence="3">Uncharacterized protein</fullName>
    </submittedName>
</protein>
<feature type="region of interest" description="Disordered" evidence="1">
    <location>
        <begin position="53"/>
        <end position="72"/>
    </location>
</feature>
<dbReference type="Proteomes" id="UP000078468">
    <property type="component" value="Plasmid pspa1"/>
</dbReference>
<keyword evidence="3" id="KW-0614">Plasmid</keyword>
<evidence type="ECO:0000256" key="1">
    <source>
        <dbReference type="SAM" id="MobiDB-lite"/>
    </source>
</evidence>
<feature type="transmembrane region" description="Helical" evidence="2">
    <location>
        <begin position="6"/>
        <end position="35"/>
    </location>
</feature>
<sequence length="72" mass="7337">MPSRKVWTIAVLVVVLAWSTAMTVLGHLAAVVALLPSLGLLVQQLTAAAHAPGAGTARAPAAETAGQEEPQR</sequence>
<dbReference type="EMBL" id="CP015867">
    <property type="protein sequence ID" value="ANJ12151.1"/>
    <property type="molecule type" value="Genomic_DNA"/>
</dbReference>
<evidence type="ECO:0000256" key="2">
    <source>
        <dbReference type="SAM" id="Phobius"/>
    </source>
</evidence>
<dbReference type="RefSeq" id="WP_064732479.1">
    <property type="nucleotide sequence ID" value="NZ_CP015867.1"/>
</dbReference>
<evidence type="ECO:0000313" key="3">
    <source>
        <dbReference type="EMBL" id="ANJ12151.1"/>
    </source>
</evidence>
<organism evidence="3 4">
    <name type="scientific">Streptomyces parvulus</name>
    <dbReference type="NCBI Taxonomy" id="146923"/>
    <lineage>
        <taxon>Bacteria</taxon>
        <taxon>Bacillati</taxon>
        <taxon>Actinomycetota</taxon>
        <taxon>Actinomycetes</taxon>
        <taxon>Kitasatosporales</taxon>
        <taxon>Streptomycetaceae</taxon>
        <taxon>Streptomyces</taxon>
    </lineage>
</organism>
<dbReference type="AlphaFoldDB" id="A0A191VAU3"/>
<proteinExistence type="predicted"/>
<evidence type="ECO:0000313" key="4">
    <source>
        <dbReference type="Proteomes" id="UP000078468"/>
    </source>
</evidence>
<keyword evidence="2" id="KW-1133">Transmembrane helix</keyword>
<keyword evidence="2" id="KW-0812">Transmembrane</keyword>
<geneLocation type="plasmid" evidence="4">
    <name>pspa1</name>
</geneLocation>
<keyword evidence="2" id="KW-0472">Membrane</keyword>
<dbReference type="KEGG" id="spav:Spa2297_34370"/>
<dbReference type="GeneID" id="91309986"/>
<name>A0A191VAU3_9ACTN</name>
<gene>
    <name evidence="3" type="ORF">Spa2297_34370</name>
</gene>
<feature type="compositionally biased region" description="Low complexity" evidence="1">
    <location>
        <begin position="53"/>
        <end position="65"/>
    </location>
</feature>
<accession>A0A191VAU3</accession>
<reference evidence="3 4" key="1">
    <citation type="submission" date="2016-05" db="EMBL/GenBank/DDBJ databases">
        <title>Non-Contiguous Finished Genome Sequence of Streptomyces parvulus 2297 Integrated Site-Specifically with Actinophage R4.</title>
        <authorList>
            <person name="Nishizawa T."/>
            <person name="Miura T."/>
            <person name="Harada C."/>
            <person name="Guo Y."/>
            <person name="Narisawa K."/>
            <person name="Ohta H."/>
            <person name="Takahashi H."/>
            <person name="Shirai M."/>
        </authorList>
    </citation>
    <scope>NUCLEOTIDE SEQUENCE [LARGE SCALE GENOMIC DNA]</scope>
    <source>
        <strain evidence="3 4">2297</strain>
        <plasmid evidence="4">pspa1</plasmid>
    </source>
</reference>